<evidence type="ECO:0000256" key="7">
    <source>
        <dbReference type="ARBA" id="ARBA00022842"/>
    </source>
</evidence>
<dbReference type="GO" id="GO:0046872">
    <property type="term" value="F:metal ion binding"/>
    <property type="evidence" value="ECO:0007669"/>
    <property type="project" value="UniProtKB-KW"/>
</dbReference>
<evidence type="ECO:0000313" key="14">
    <source>
        <dbReference type="Proteomes" id="UP000237947"/>
    </source>
</evidence>
<dbReference type="Gene3D" id="1.10.3090.10">
    <property type="entry name" value="cca-adding enzyme, domain 2"/>
    <property type="match status" value="1"/>
</dbReference>
<dbReference type="InterPro" id="IPR032810">
    <property type="entry name" value="CCA-adding_enz_C"/>
</dbReference>
<keyword evidence="5" id="KW-0479">Metal-binding</keyword>
<reference evidence="14" key="1">
    <citation type="submission" date="2018-02" db="EMBL/GenBank/DDBJ databases">
        <authorList>
            <person name="Holder M.E."/>
            <person name="Ajami N.J."/>
            <person name="Petrosino J.F."/>
        </authorList>
    </citation>
    <scope>NUCLEOTIDE SEQUENCE [LARGE SCALE GENOMIC DNA]</scope>
    <source>
        <strain evidence="14">CCUG 47711</strain>
    </source>
</reference>
<keyword evidence="6" id="KW-0547">Nucleotide-binding</keyword>
<dbReference type="Pfam" id="PF12627">
    <property type="entry name" value="PolyA_pol_RNAbd"/>
    <property type="match status" value="1"/>
</dbReference>
<dbReference type="Pfam" id="PF13735">
    <property type="entry name" value="tRNA_NucTran2_2"/>
    <property type="match status" value="1"/>
</dbReference>
<dbReference type="InterPro" id="IPR002646">
    <property type="entry name" value="PolA_pol_head_dom"/>
</dbReference>
<feature type="domain" description="Poly A polymerase head" evidence="10">
    <location>
        <begin position="38"/>
        <end position="159"/>
    </location>
</feature>
<dbReference type="InterPro" id="IPR043519">
    <property type="entry name" value="NT_sf"/>
</dbReference>
<dbReference type="Proteomes" id="UP000237947">
    <property type="component" value="Chromosome"/>
</dbReference>
<evidence type="ECO:0000313" key="13">
    <source>
        <dbReference type="EMBL" id="AVM42993.1"/>
    </source>
</evidence>
<feature type="domain" description="CCA-adding enzyme C-terminal" evidence="12">
    <location>
        <begin position="397"/>
        <end position="450"/>
    </location>
</feature>
<dbReference type="InterPro" id="IPR032828">
    <property type="entry name" value="PolyA_RNA-bd"/>
</dbReference>
<dbReference type="GO" id="GO:0000166">
    <property type="term" value="F:nucleotide binding"/>
    <property type="evidence" value="ECO:0007669"/>
    <property type="project" value="UniProtKB-KW"/>
</dbReference>
<accession>A0A2S0KPP0</accession>
<evidence type="ECO:0000259" key="11">
    <source>
        <dbReference type="Pfam" id="PF12627"/>
    </source>
</evidence>
<dbReference type="InterPro" id="IPR050264">
    <property type="entry name" value="Bact_CCA-adding_enz_type3_sf"/>
</dbReference>
<evidence type="ECO:0000259" key="10">
    <source>
        <dbReference type="Pfam" id="PF01743"/>
    </source>
</evidence>
<dbReference type="RefSeq" id="WP_106012940.1">
    <property type="nucleotide sequence ID" value="NZ_CP027226.1"/>
</dbReference>
<evidence type="ECO:0000256" key="9">
    <source>
        <dbReference type="RuleBase" id="RU003953"/>
    </source>
</evidence>
<dbReference type="GO" id="GO:0000049">
    <property type="term" value="F:tRNA binding"/>
    <property type="evidence" value="ECO:0007669"/>
    <property type="project" value="TreeGrafter"/>
</dbReference>
<dbReference type="Gene3D" id="3.30.460.10">
    <property type="entry name" value="Beta Polymerase, domain 2"/>
    <property type="match status" value="1"/>
</dbReference>
<dbReference type="EMBL" id="CP027226">
    <property type="protein sequence ID" value="AVM42993.1"/>
    <property type="molecule type" value="Genomic_DNA"/>
</dbReference>
<dbReference type="GO" id="GO:0016779">
    <property type="term" value="F:nucleotidyltransferase activity"/>
    <property type="evidence" value="ECO:0007669"/>
    <property type="project" value="UniProtKB-KW"/>
</dbReference>
<keyword evidence="4" id="KW-0548">Nucleotidyltransferase</keyword>
<dbReference type="Pfam" id="PF01743">
    <property type="entry name" value="PolyA_pol"/>
    <property type="match status" value="1"/>
</dbReference>
<evidence type="ECO:0000259" key="12">
    <source>
        <dbReference type="Pfam" id="PF13735"/>
    </source>
</evidence>
<dbReference type="CDD" id="cd05398">
    <property type="entry name" value="NT_ClassII-CCAase"/>
    <property type="match status" value="1"/>
</dbReference>
<feature type="domain" description="tRNA nucleotidyltransferase/poly(A) polymerase RNA and SrmB- binding" evidence="11">
    <location>
        <begin position="186"/>
        <end position="243"/>
    </location>
</feature>
<dbReference type="SUPFAM" id="SSF81891">
    <property type="entry name" value="Poly A polymerase C-terminal region-like"/>
    <property type="match status" value="1"/>
</dbReference>
<evidence type="ECO:0000256" key="3">
    <source>
        <dbReference type="ARBA" id="ARBA00022694"/>
    </source>
</evidence>
<keyword evidence="14" id="KW-1185">Reference proteome</keyword>
<evidence type="ECO:0000256" key="4">
    <source>
        <dbReference type="ARBA" id="ARBA00022695"/>
    </source>
</evidence>
<evidence type="ECO:0000256" key="8">
    <source>
        <dbReference type="ARBA" id="ARBA00022884"/>
    </source>
</evidence>
<evidence type="ECO:0000256" key="6">
    <source>
        <dbReference type="ARBA" id="ARBA00022741"/>
    </source>
</evidence>
<keyword evidence="3" id="KW-0819">tRNA processing</keyword>
<sequence>MSKPLLTEFNSSSELPEDLPEEILFILDRFEKNHKRSYLVGGSVRDLLLGKAISDYDITTPATPEEVKKIFSDFIVLDTGLQHGTVTLLIDNKPFEITTFRTDGKYSDHRRPNNVELTTSLYEDSQRRDFTINQLAYNPTEGLVDYHNGLADLKAKLVRAVGDPYKRFNEDALRIIRALRFGAQLNFNVEENTFAAVKDMINDLDFVAAERLTHELSKILNSDFLSDNWQNLMVLWNYLFPHYACEIYRSLNVDFLENLPKNHNINLTILTYFLTNEDLSHFLDKIKLKRLDSGLIKSYVSALHEVAESHGVEGIEAIGEIGKIGGQEMDFETKSKMNIEERNFFSPLDLVHLKNKYKLDLPTFIEVLDLIVLEPKYGISPHTIEEIKASFSEILEKQLPLSTLELAITGKDLINLGFSQGKAVGNVLDVLLHKTIQGELENKEESLLSAAKAMLS</sequence>
<evidence type="ECO:0000256" key="1">
    <source>
        <dbReference type="ARBA" id="ARBA00001946"/>
    </source>
</evidence>
<name>A0A2S0KPP0_9FIRM</name>
<keyword evidence="8 9" id="KW-0694">RNA-binding</keyword>
<dbReference type="OrthoDB" id="9805698at2"/>
<protein>
    <submittedName>
        <fullName evidence="13">CCA tRNA nucleotidyltransferase</fullName>
    </submittedName>
</protein>
<keyword evidence="2 9" id="KW-0808">Transferase</keyword>
<gene>
    <name evidence="13" type="ORF">C5Q98_07120</name>
</gene>
<dbReference type="NCBIfam" id="NF009814">
    <property type="entry name" value="PRK13299.1"/>
    <property type="match status" value="1"/>
</dbReference>
<dbReference type="GO" id="GO:0008033">
    <property type="term" value="P:tRNA processing"/>
    <property type="evidence" value="ECO:0007669"/>
    <property type="project" value="UniProtKB-KW"/>
</dbReference>
<keyword evidence="7" id="KW-0460">Magnesium</keyword>
<proteinExistence type="inferred from homology"/>
<dbReference type="AlphaFoldDB" id="A0A2S0KPP0"/>
<dbReference type="SUPFAM" id="SSF81301">
    <property type="entry name" value="Nucleotidyltransferase"/>
    <property type="match status" value="1"/>
</dbReference>
<dbReference type="Gene3D" id="1.10.246.80">
    <property type="match status" value="1"/>
</dbReference>
<comment type="cofactor">
    <cofactor evidence="1">
        <name>Mg(2+)</name>
        <dbReference type="ChEBI" id="CHEBI:18420"/>
    </cofactor>
</comment>
<evidence type="ECO:0000256" key="2">
    <source>
        <dbReference type="ARBA" id="ARBA00022679"/>
    </source>
</evidence>
<dbReference type="PANTHER" id="PTHR46173">
    <property type="entry name" value="CCA TRNA NUCLEOTIDYLTRANSFERASE 1, MITOCHONDRIAL"/>
    <property type="match status" value="1"/>
</dbReference>
<dbReference type="PANTHER" id="PTHR46173:SF1">
    <property type="entry name" value="CCA TRNA NUCLEOTIDYLTRANSFERASE 1, MITOCHONDRIAL"/>
    <property type="match status" value="1"/>
</dbReference>
<comment type="similarity">
    <text evidence="9">Belongs to the tRNA nucleotidyltransferase/poly(A) polymerase family.</text>
</comment>
<dbReference type="KEGG" id="fsa:C5Q98_07120"/>
<evidence type="ECO:0000256" key="5">
    <source>
        <dbReference type="ARBA" id="ARBA00022723"/>
    </source>
</evidence>
<organism evidence="13 14">
    <name type="scientific">Fastidiosipila sanguinis</name>
    <dbReference type="NCBI Taxonomy" id="236753"/>
    <lineage>
        <taxon>Bacteria</taxon>
        <taxon>Bacillati</taxon>
        <taxon>Bacillota</taxon>
        <taxon>Clostridia</taxon>
        <taxon>Eubacteriales</taxon>
        <taxon>Oscillospiraceae</taxon>
        <taxon>Fastidiosipila</taxon>
    </lineage>
</organism>